<dbReference type="InterPro" id="IPR000719">
    <property type="entry name" value="Prot_kinase_dom"/>
</dbReference>
<keyword evidence="10" id="KW-0723">Serine/threonine-protein kinase</keyword>
<evidence type="ECO:0000313" key="13">
    <source>
        <dbReference type="EMBL" id="TKW05028.1"/>
    </source>
</evidence>
<protein>
    <recommendedName>
        <fullName evidence="2">[RNA-polymerase]-subunit kinase</fullName>
        <ecNumber evidence="2">2.7.11.23</ecNumber>
    </recommendedName>
</protein>
<keyword evidence="4" id="KW-0808">Transferase</keyword>
<evidence type="ECO:0000256" key="8">
    <source>
        <dbReference type="ARBA" id="ARBA00049280"/>
    </source>
</evidence>
<keyword evidence="14" id="KW-1185">Reference proteome</keyword>
<dbReference type="GO" id="GO:0005634">
    <property type="term" value="C:nucleus"/>
    <property type="evidence" value="ECO:0007669"/>
    <property type="project" value="TreeGrafter"/>
</dbReference>
<dbReference type="GO" id="GO:0005524">
    <property type="term" value="F:ATP binding"/>
    <property type="evidence" value="ECO:0007669"/>
    <property type="project" value="UniProtKB-UniRule"/>
</dbReference>
<feature type="binding site" evidence="9">
    <location>
        <position position="56"/>
    </location>
    <ligand>
        <name>ATP</name>
        <dbReference type="ChEBI" id="CHEBI:30616"/>
    </ligand>
</feature>
<feature type="domain" description="Protein kinase" evidence="12">
    <location>
        <begin position="27"/>
        <end position="320"/>
    </location>
</feature>
<dbReference type="PANTHER" id="PTHR24056:SF395">
    <property type="entry name" value="PROTEIN KINASE DOMAIN-CONTAINING PROTEIN"/>
    <property type="match status" value="1"/>
</dbReference>
<dbReference type="PANTHER" id="PTHR24056">
    <property type="entry name" value="CELL DIVISION PROTEIN KINASE"/>
    <property type="match status" value="1"/>
</dbReference>
<evidence type="ECO:0000256" key="11">
    <source>
        <dbReference type="SAM" id="MobiDB-lite"/>
    </source>
</evidence>
<dbReference type="AlphaFoldDB" id="A0A4U6TQ85"/>
<feature type="compositionally biased region" description="Low complexity" evidence="11">
    <location>
        <begin position="1"/>
        <end position="12"/>
    </location>
</feature>
<dbReference type="PROSITE" id="PS50011">
    <property type="entry name" value="PROTEIN_KINASE_DOM"/>
    <property type="match status" value="1"/>
</dbReference>
<evidence type="ECO:0000256" key="10">
    <source>
        <dbReference type="RuleBase" id="RU000304"/>
    </source>
</evidence>
<dbReference type="GO" id="GO:0008353">
    <property type="term" value="F:RNA polymerase II CTD heptapeptide repeat kinase activity"/>
    <property type="evidence" value="ECO:0007669"/>
    <property type="project" value="UniProtKB-EC"/>
</dbReference>
<comment type="catalytic activity">
    <reaction evidence="8">
        <text>[DNA-directed RNA polymerase] + ATP = phospho-[DNA-directed RNA polymerase] + ADP + H(+)</text>
        <dbReference type="Rhea" id="RHEA:10216"/>
        <dbReference type="Rhea" id="RHEA-COMP:11321"/>
        <dbReference type="Rhea" id="RHEA-COMP:11322"/>
        <dbReference type="ChEBI" id="CHEBI:15378"/>
        <dbReference type="ChEBI" id="CHEBI:30616"/>
        <dbReference type="ChEBI" id="CHEBI:43176"/>
        <dbReference type="ChEBI" id="CHEBI:68546"/>
        <dbReference type="ChEBI" id="CHEBI:456216"/>
        <dbReference type="EC" id="2.7.11.23"/>
    </reaction>
</comment>
<dbReference type="InterPro" id="IPR050108">
    <property type="entry name" value="CDK"/>
</dbReference>
<dbReference type="SUPFAM" id="SSF56112">
    <property type="entry name" value="Protein kinase-like (PK-like)"/>
    <property type="match status" value="1"/>
</dbReference>
<name>A0A4U6TQ85_SETVI</name>
<keyword evidence="6" id="KW-0418">Kinase</keyword>
<organism evidence="13 14">
    <name type="scientific">Setaria viridis</name>
    <name type="common">Green bristlegrass</name>
    <name type="synonym">Setaria italica subsp. viridis</name>
    <dbReference type="NCBI Taxonomy" id="4556"/>
    <lineage>
        <taxon>Eukaryota</taxon>
        <taxon>Viridiplantae</taxon>
        <taxon>Streptophyta</taxon>
        <taxon>Embryophyta</taxon>
        <taxon>Tracheophyta</taxon>
        <taxon>Spermatophyta</taxon>
        <taxon>Magnoliopsida</taxon>
        <taxon>Liliopsida</taxon>
        <taxon>Poales</taxon>
        <taxon>Poaceae</taxon>
        <taxon>PACMAD clade</taxon>
        <taxon>Panicoideae</taxon>
        <taxon>Panicodae</taxon>
        <taxon>Paniceae</taxon>
        <taxon>Cenchrinae</taxon>
        <taxon>Setaria</taxon>
    </lineage>
</organism>
<dbReference type="InterPro" id="IPR008271">
    <property type="entry name" value="Ser/Thr_kinase_AS"/>
</dbReference>
<comment type="similarity">
    <text evidence="1">Belongs to the protein kinase superfamily. CMGC Ser/Thr protein kinase family. CDC2/CDKX subfamily.</text>
</comment>
<dbReference type="EC" id="2.7.11.23" evidence="2"/>
<evidence type="ECO:0000313" key="14">
    <source>
        <dbReference type="Proteomes" id="UP000298652"/>
    </source>
</evidence>
<evidence type="ECO:0000256" key="3">
    <source>
        <dbReference type="ARBA" id="ARBA00022553"/>
    </source>
</evidence>
<evidence type="ECO:0000256" key="2">
    <source>
        <dbReference type="ARBA" id="ARBA00012409"/>
    </source>
</evidence>
<dbReference type="FunFam" id="1.10.510.10:FF:000790">
    <property type="entry name" value="Cyclin-dependent kinase G-1"/>
    <property type="match status" value="1"/>
</dbReference>
<evidence type="ECO:0000256" key="6">
    <source>
        <dbReference type="ARBA" id="ARBA00022777"/>
    </source>
</evidence>
<dbReference type="Proteomes" id="UP000298652">
    <property type="component" value="Chromosome 7"/>
</dbReference>
<evidence type="ECO:0000256" key="7">
    <source>
        <dbReference type="ARBA" id="ARBA00022840"/>
    </source>
</evidence>
<accession>A0A4U6TQ85</accession>
<dbReference type="EMBL" id="CM016558">
    <property type="protein sequence ID" value="TKW05028.1"/>
    <property type="molecule type" value="Genomic_DNA"/>
</dbReference>
<dbReference type="SMART" id="SM00220">
    <property type="entry name" value="S_TKc"/>
    <property type="match status" value="1"/>
</dbReference>
<evidence type="ECO:0000256" key="1">
    <source>
        <dbReference type="ARBA" id="ARBA00006485"/>
    </source>
</evidence>
<dbReference type="Pfam" id="PF00069">
    <property type="entry name" value="Pkinase"/>
    <property type="match status" value="1"/>
</dbReference>
<feature type="region of interest" description="Disordered" evidence="11">
    <location>
        <begin position="1"/>
        <end position="23"/>
    </location>
</feature>
<evidence type="ECO:0000256" key="5">
    <source>
        <dbReference type="ARBA" id="ARBA00022741"/>
    </source>
</evidence>
<keyword evidence="5 9" id="KW-0547">Nucleotide-binding</keyword>
<evidence type="ECO:0000256" key="9">
    <source>
        <dbReference type="PROSITE-ProRule" id="PRU10141"/>
    </source>
</evidence>
<proteinExistence type="inferred from homology"/>
<dbReference type="Gramene" id="TKW05028">
    <property type="protein sequence ID" value="TKW05028"/>
    <property type="gene ID" value="SEVIR_7G149203v2"/>
</dbReference>
<evidence type="ECO:0000256" key="4">
    <source>
        <dbReference type="ARBA" id="ARBA00022679"/>
    </source>
</evidence>
<keyword evidence="3" id="KW-0597">Phosphoprotein</keyword>
<evidence type="ECO:0000259" key="12">
    <source>
        <dbReference type="PROSITE" id="PS50011"/>
    </source>
</evidence>
<dbReference type="InterPro" id="IPR011009">
    <property type="entry name" value="Kinase-like_dom_sf"/>
</dbReference>
<reference evidence="13" key="1">
    <citation type="submission" date="2019-03" db="EMBL/GenBank/DDBJ databases">
        <title>WGS assembly of Setaria viridis.</title>
        <authorList>
            <person name="Huang P."/>
            <person name="Jenkins J."/>
            <person name="Grimwood J."/>
            <person name="Barry K."/>
            <person name="Healey A."/>
            <person name="Mamidi S."/>
            <person name="Sreedasyam A."/>
            <person name="Shu S."/>
            <person name="Feldman M."/>
            <person name="Wu J."/>
            <person name="Yu Y."/>
            <person name="Chen C."/>
            <person name="Johnson J."/>
            <person name="Rokhsar D."/>
            <person name="Baxter I."/>
            <person name="Schmutz J."/>
            <person name="Brutnell T."/>
            <person name="Kellogg E."/>
        </authorList>
    </citation>
    <scope>NUCLEOTIDE SEQUENCE [LARGE SCALE GENOMIC DNA]</scope>
</reference>
<keyword evidence="7 9" id="KW-0067">ATP-binding</keyword>
<dbReference type="OMA" id="HDYLDHR"/>
<dbReference type="Gene3D" id="3.30.200.20">
    <property type="entry name" value="Phosphorylase Kinase, domain 1"/>
    <property type="match status" value="1"/>
</dbReference>
<dbReference type="PROSITE" id="PS00107">
    <property type="entry name" value="PROTEIN_KINASE_ATP"/>
    <property type="match status" value="1"/>
</dbReference>
<dbReference type="Gene3D" id="1.10.510.10">
    <property type="entry name" value="Transferase(Phosphotransferase) domain 1"/>
    <property type="match status" value="1"/>
</dbReference>
<dbReference type="InterPro" id="IPR017441">
    <property type="entry name" value="Protein_kinase_ATP_BS"/>
</dbReference>
<dbReference type="GO" id="GO:0007346">
    <property type="term" value="P:regulation of mitotic cell cycle"/>
    <property type="evidence" value="ECO:0007669"/>
    <property type="project" value="TreeGrafter"/>
</dbReference>
<sequence length="360" mass="39214">MGRPAAAAAAGGSRKRRRVSVGSTEHYEEVSRLGEGNFGAVVKARHRVTGQTVAIKRLTTAADDAAEDPMREASLHEACGDHPFIVGFHGLARDPATSRICLVTECVDGPSLHDYLDHRSRRGFPPLPEPTVRAVMWQLLTAAKAMHSAGVIHRDIKPENILVSGDRRSVKFCDFGLAMSMSDAPPYEQAGTLSYKAPEMMLEMPVYDARVDAWSLGCVMAEIINNGGLPLQGDGEDGQLRAIFDVLGVPDDETWPEFSSTPFAAKVVPELQVVHRKNCLRELFPEAALSKEGFEVLDGLLTCNPGKRLTADAALKHQWFAKVDALELPRKDEVASALPGKKKLRMAPAACAKRRKLQCV</sequence>
<dbReference type="PROSITE" id="PS00108">
    <property type="entry name" value="PROTEIN_KINASE_ST"/>
    <property type="match status" value="1"/>
</dbReference>
<gene>
    <name evidence="13" type="ORF">SEVIR_7G149203v2</name>
</gene>